<keyword evidence="1" id="KW-1185">Reference proteome</keyword>
<dbReference type="PANTHER" id="PTHR47326:SF1">
    <property type="entry name" value="HTH PSQ-TYPE DOMAIN-CONTAINING PROTEIN"/>
    <property type="match status" value="1"/>
</dbReference>
<dbReference type="Proteomes" id="UP000887566">
    <property type="component" value="Unplaced"/>
</dbReference>
<evidence type="ECO:0000313" key="1">
    <source>
        <dbReference type="Proteomes" id="UP000887566"/>
    </source>
</evidence>
<proteinExistence type="predicted"/>
<organism evidence="1 2">
    <name type="scientific">Plectus sambesii</name>
    <dbReference type="NCBI Taxonomy" id="2011161"/>
    <lineage>
        <taxon>Eukaryota</taxon>
        <taxon>Metazoa</taxon>
        <taxon>Ecdysozoa</taxon>
        <taxon>Nematoda</taxon>
        <taxon>Chromadorea</taxon>
        <taxon>Plectida</taxon>
        <taxon>Plectina</taxon>
        <taxon>Plectoidea</taxon>
        <taxon>Plectidae</taxon>
        <taxon>Plectus</taxon>
    </lineage>
</organism>
<accession>A0A914WL85</accession>
<dbReference type="PANTHER" id="PTHR47326">
    <property type="entry name" value="TRANSPOSABLE ELEMENT TC3 TRANSPOSASE-LIKE PROTEIN"/>
    <property type="match status" value="1"/>
</dbReference>
<dbReference type="WBParaSite" id="PSAMB.scaffold4465size14500.g24407.t1">
    <property type="protein sequence ID" value="PSAMB.scaffold4465size14500.g24407.t1"/>
    <property type="gene ID" value="PSAMB.scaffold4465size14500.g24407"/>
</dbReference>
<evidence type="ECO:0000313" key="2">
    <source>
        <dbReference type="WBParaSite" id="PSAMB.scaffold4465size14500.g24407.t1"/>
    </source>
</evidence>
<dbReference type="AlphaFoldDB" id="A0A914WL85"/>
<name>A0A914WL85_9BILA</name>
<dbReference type="GO" id="GO:0003676">
    <property type="term" value="F:nucleic acid binding"/>
    <property type="evidence" value="ECO:0007669"/>
    <property type="project" value="InterPro"/>
</dbReference>
<reference evidence="2" key="1">
    <citation type="submission" date="2022-11" db="UniProtKB">
        <authorList>
            <consortium name="WormBaseParasite"/>
        </authorList>
    </citation>
    <scope>IDENTIFICATION</scope>
</reference>
<dbReference type="InterPro" id="IPR036397">
    <property type="entry name" value="RNaseH_sf"/>
</dbReference>
<dbReference type="Gene3D" id="3.30.420.10">
    <property type="entry name" value="Ribonuclease H-like superfamily/Ribonuclease H"/>
    <property type="match status" value="1"/>
</dbReference>
<sequence length="133" mass="14802">MVSAGISWNSKTQLHFIPKNERLNAQGNQELLADGLLPDCELLYPDGNFIFQQGGARPHTAVGTIAVLNERAPAVIGPREWPAFSPNLNPCDYRLWAYGEREVYKNGNIATADELHQRIEVASICLHRFLVCA</sequence>
<protein>
    <submittedName>
        <fullName evidence="2">Uncharacterized protein</fullName>
    </submittedName>
</protein>